<keyword evidence="3 8" id="KW-0597">Phosphoprotein</keyword>
<evidence type="ECO:0000256" key="3">
    <source>
        <dbReference type="ARBA" id="ARBA00022553"/>
    </source>
</evidence>
<evidence type="ECO:0000313" key="13">
    <source>
        <dbReference type="Proteomes" id="UP001567350"/>
    </source>
</evidence>
<name>A0ABV4IG25_9BURK</name>
<dbReference type="InterPro" id="IPR001789">
    <property type="entry name" value="Sig_transdc_resp-reg_receiver"/>
</dbReference>
<evidence type="ECO:0000259" key="10">
    <source>
        <dbReference type="PROSITE" id="PS50110"/>
    </source>
</evidence>
<keyword evidence="4" id="KW-0902">Two-component regulatory system</keyword>
<dbReference type="SMART" id="SM00448">
    <property type="entry name" value="REC"/>
    <property type="match status" value="1"/>
</dbReference>
<keyword evidence="13" id="KW-1185">Reference proteome</keyword>
<dbReference type="PROSITE" id="PS50110">
    <property type="entry name" value="RESPONSE_REGULATORY"/>
    <property type="match status" value="1"/>
</dbReference>
<dbReference type="Proteomes" id="UP001567350">
    <property type="component" value="Unassembled WGS sequence"/>
</dbReference>
<keyword evidence="2" id="KW-0963">Cytoplasm</keyword>
<evidence type="ECO:0000256" key="1">
    <source>
        <dbReference type="ARBA" id="ARBA00004496"/>
    </source>
</evidence>
<organism evidence="12 13">
    <name type="scientific">Comamonas jiangduensis</name>
    <dbReference type="NCBI Taxonomy" id="1194168"/>
    <lineage>
        <taxon>Bacteria</taxon>
        <taxon>Pseudomonadati</taxon>
        <taxon>Pseudomonadota</taxon>
        <taxon>Betaproteobacteria</taxon>
        <taxon>Burkholderiales</taxon>
        <taxon>Comamonadaceae</taxon>
        <taxon>Comamonas</taxon>
    </lineage>
</organism>
<dbReference type="InterPro" id="IPR036388">
    <property type="entry name" value="WH-like_DNA-bd_sf"/>
</dbReference>
<feature type="modified residue" description="4-aspartylphosphate" evidence="8">
    <location>
        <position position="51"/>
    </location>
</feature>
<feature type="DNA-binding region" description="OmpR/PhoB-type" evidence="9">
    <location>
        <begin position="124"/>
        <end position="218"/>
    </location>
</feature>
<evidence type="ECO:0000256" key="8">
    <source>
        <dbReference type="PROSITE-ProRule" id="PRU00169"/>
    </source>
</evidence>
<dbReference type="InterPro" id="IPR011006">
    <property type="entry name" value="CheY-like_superfamily"/>
</dbReference>
<dbReference type="SUPFAM" id="SSF52172">
    <property type="entry name" value="CheY-like"/>
    <property type="match status" value="1"/>
</dbReference>
<protein>
    <submittedName>
        <fullName evidence="12">Response regulator</fullName>
    </submittedName>
</protein>
<dbReference type="Gene3D" id="1.10.10.10">
    <property type="entry name" value="Winged helix-like DNA-binding domain superfamily/Winged helix DNA-binding domain"/>
    <property type="match status" value="1"/>
</dbReference>
<dbReference type="RefSeq" id="WP_286996684.1">
    <property type="nucleotide sequence ID" value="NZ_DALYTO010000019.1"/>
</dbReference>
<dbReference type="EMBL" id="JBGJLR010000021">
    <property type="protein sequence ID" value="MEZ2740776.1"/>
    <property type="molecule type" value="Genomic_DNA"/>
</dbReference>
<dbReference type="InterPro" id="IPR001867">
    <property type="entry name" value="OmpR/PhoB-type_DNA-bd"/>
</dbReference>
<accession>A0ABV4IG25</accession>
<dbReference type="Pfam" id="PF00486">
    <property type="entry name" value="Trans_reg_C"/>
    <property type="match status" value="1"/>
</dbReference>
<evidence type="ECO:0000256" key="6">
    <source>
        <dbReference type="ARBA" id="ARBA00023125"/>
    </source>
</evidence>
<proteinExistence type="predicted"/>
<dbReference type="SMART" id="SM00862">
    <property type="entry name" value="Trans_reg_C"/>
    <property type="match status" value="1"/>
</dbReference>
<dbReference type="Pfam" id="PF00072">
    <property type="entry name" value="Response_reg"/>
    <property type="match status" value="1"/>
</dbReference>
<evidence type="ECO:0000256" key="9">
    <source>
        <dbReference type="PROSITE-ProRule" id="PRU01091"/>
    </source>
</evidence>
<keyword evidence="7" id="KW-0804">Transcription</keyword>
<evidence type="ECO:0000256" key="7">
    <source>
        <dbReference type="ARBA" id="ARBA00023163"/>
    </source>
</evidence>
<gene>
    <name evidence="12" type="ORF">ACBP88_15215</name>
</gene>
<evidence type="ECO:0000256" key="4">
    <source>
        <dbReference type="ARBA" id="ARBA00023012"/>
    </source>
</evidence>
<dbReference type="PROSITE" id="PS51755">
    <property type="entry name" value="OMPR_PHOB"/>
    <property type="match status" value="1"/>
</dbReference>
<reference evidence="12 13" key="1">
    <citation type="submission" date="2024-08" db="EMBL/GenBank/DDBJ databases">
        <authorList>
            <person name="Feng Z."/>
            <person name="Ronholm J."/>
        </authorList>
    </citation>
    <scope>NUCLEOTIDE SEQUENCE [LARGE SCALE GENOMIC DNA]</scope>
    <source>
        <strain evidence="12 13">4-AB0-8</strain>
    </source>
</reference>
<dbReference type="InterPro" id="IPR039420">
    <property type="entry name" value="WalR-like"/>
</dbReference>
<feature type="domain" description="OmpR/PhoB-type" evidence="11">
    <location>
        <begin position="124"/>
        <end position="218"/>
    </location>
</feature>
<dbReference type="Gene3D" id="3.40.50.2300">
    <property type="match status" value="1"/>
</dbReference>
<evidence type="ECO:0000256" key="2">
    <source>
        <dbReference type="ARBA" id="ARBA00022490"/>
    </source>
</evidence>
<dbReference type="PANTHER" id="PTHR48111:SF35">
    <property type="entry name" value="TRANSCRIPTIONAL REGULATORY PROTEIN QSEB"/>
    <property type="match status" value="1"/>
</dbReference>
<comment type="caution">
    <text evidence="12">The sequence shown here is derived from an EMBL/GenBank/DDBJ whole genome shotgun (WGS) entry which is preliminary data.</text>
</comment>
<evidence type="ECO:0000256" key="5">
    <source>
        <dbReference type="ARBA" id="ARBA00023015"/>
    </source>
</evidence>
<dbReference type="PANTHER" id="PTHR48111">
    <property type="entry name" value="REGULATOR OF RPOS"/>
    <property type="match status" value="1"/>
</dbReference>
<dbReference type="CDD" id="cd00383">
    <property type="entry name" value="trans_reg_C"/>
    <property type="match status" value="1"/>
</dbReference>
<comment type="subcellular location">
    <subcellularLocation>
        <location evidence="1">Cytoplasm</location>
    </subcellularLocation>
</comment>
<sequence length="225" mass="24626">MHTLIVEDNVLVASGIKAGLELHGFTCDVAASASAAQLLIAGSQFDVCVLDLGLPDGCGLELLHQWRTRNLVMPVLILTARSTLEDKLAGFQKGSDDYLTKPFDLQELVVRLQALHRRSAGRASDWLEWPGLRLNPATHEAWVEEQPVELARREWSLLGALLQANGRVLTPAQLHDSLYGFEQDVGSNTVNVHVHNLRKKLGADIIETVRGLGFRLGSAYCKGCA</sequence>
<keyword evidence="5" id="KW-0805">Transcription regulation</keyword>
<feature type="domain" description="Response regulatory" evidence="10">
    <location>
        <begin position="2"/>
        <end position="116"/>
    </location>
</feature>
<evidence type="ECO:0000313" key="12">
    <source>
        <dbReference type="EMBL" id="MEZ2740776.1"/>
    </source>
</evidence>
<evidence type="ECO:0000259" key="11">
    <source>
        <dbReference type="PROSITE" id="PS51755"/>
    </source>
</evidence>
<dbReference type="Gene3D" id="6.10.250.690">
    <property type="match status" value="1"/>
</dbReference>
<keyword evidence="6 9" id="KW-0238">DNA-binding</keyword>